<reference evidence="1" key="1">
    <citation type="submission" date="2024-09" db="EMBL/GenBank/DDBJ databases">
        <title>Black Yeasts Isolated from many extreme environments.</title>
        <authorList>
            <person name="Coleine C."/>
            <person name="Stajich J.E."/>
            <person name="Selbmann L."/>
        </authorList>
    </citation>
    <scope>NUCLEOTIDE SEQUENCE</scope>
    <source>
        <strain evidence="1">CCFEE 5737</strain>
    </source>
</reference>
<accession>A0ACC3DQZ1</accession>
<protein>
    <submittedName>
        <fullName evidence="1">Uncharacterized protein</fullName>
    </submittedName>
</protein>
<name>A0ACC3DQZ1_9PEZI</name>
<evidence type="ECO:0000313" key="2">
    <source>
        <dbReference type="Proteomes" id="UP001186974"/>
    </source>
</evidence>
<organism evidence="1 2">
    <name type="scientific">Coniosporium uncinatum</name>
    <dbReference type="NCBI Taxonomy" id="93489"/>
    <lineage>
        <taxon>Eukaryota</taxon>
        <taxon>Fungi</taxon>
        <taxon>Dikarya</taxon>
        <taxon>Ascomycota</taxon>
        <taxon>Pezizomycotina</taxon>
        <taxon>Dothideomycetes</taxon>
        <taxon>Dothideomycetes incertae sedis</taxon>
        <taxon>Coniosporium</taxon>
    </lineage>
</organism>
<keyword evidence="2" id="KW-1185">Reference proteome</keyword>
<comment type="caution">
    <text evidence="1">The sequence shown here is derived from an EMBL/GenBank/DDBJ whole genome shotgun (WGS) entry which is preliminary data.</text>
</comment>
<evidence type="ECO:0000313" key="1">
    <source>
        <dbReference type="EMBL" id="KAK3078965.1"/>
    </source>
</evidence>
<feature type="non-terminal residue" evidence="1">
    <location>
        <position position="425"/>
    </location>
</feature>
<gene>
    <name evidence="1" type="ORF">LTS18_006095</name>
</gene>
<proteinExistence type="predicted"/>
<dbReference type="EMBL" id="JAWDJW010001480">
    <property type="protein sequence ID" value="KAK3078965.1"/>
    <property type="molecule type" value="Genomic_DNA"/>
</dbReference>
<dbReference type="Proteomes" id="UP001186974">
    <property type="component" value="Unassembled WGS sequence"/>
</dbReference>
<sequence length="425" mass="48599">MSLGSGHSATAPPRVVDVPLEAYRELQDRQDEFFGFLEGELMKIETFYKQKEDEATGRLQILREQLHIMRDRRVEELLAAKNRRQHNGSRGANHEGEEMSPGDSGDERPVSRKGTWLGTIDGLLGVAKTGRLGKTSKAMEGLATPTAPNPIDSRRDYTRRPVHADVPYRTAKRKLKIALAEYYRGLELLKSYALLNRTAFRKINKKFDKTINAKPAGRFMTEKVNKAWFVQSNVIEEHIRAVEDLYARYFERGNHKVAAGKLRATGPSAGDYTGSVFRSGCLLTAGAVFGIQGLTYGAELLFSNDPVLALHTSYLMQLYAGYFLILFLMLLFCLVCKFWAISKINYPFIFEFDTRHHLDWRQLVEMPSFCWFLLGFFMWINFSRFGASIMYIYYPVILMGATVVFIFLPAPAIYHRSRAWFLYAN</sequence>